<keyword evidence="5 6" id="KW-0067">ATP-binding</keyword>
<feature type="binding site" evidence="6">
    <location>
        <begin position="208"/>
        <end position="212"/>
    </location>
    <ligand>
        <name>ATP</name>
        <dbReference type="ChEBI" id="CHEBI:30616"/>
    </ligand>
</feature>
<dbReference type="InterPro" id="IPR004372">
    <property type="entry name" value="Ac/propionate_kinase"/>
</dbReference>
<dbReference type="NCBIfam" id="TIGR00016">
    <property type="entry name" value="ackA"/>
    <property type="match status" value="1"/>
</dbReference>
<comment type="pathway">
    <text evidence="6">Metabolic intermediate biosynthesis; acetyl-CoA biosynthesis; acetyl-CoA from acetate: step 1/2.</text>
</comment>
<keyword evidence="6" id="KW-0460">Magnesium</keyword>
<evidence type="ECO:0000256" key="4">
    <source>
        <dbReference type="ARBA" id="ARBA00022777"/>
    </source>
</evidence>
<comment type="function">
    <text evidence="6">Catalyzes the formation of acetyl phosphate from acetate and ATP. Can also catalyze the reverse reaction.</text>
</comment>
<dbReference type="SUPFAM" id="SSF53067">
    <property type="entry name" value="Actin-like ATPase domain"/>
    <property type="match status" value="2"/>
</dbReference>
<evidence type="ECO:0000313" key="9">
    <source>
        <dbReference type="Proteomes" id="UP000682802"/>
    </source>
</evidence>
<feature type="binding site" evidence="6">
    <location>
        <begin position="283"/>
        <end position="285"/>
    </location>
    <ligand>
        <name>ATP</name>
        <dbReference type="ChEBI" id="CHEBI:30616"/>
    </ligand>
</feature>
<dbReference type="EMBL" id="CP076128">
    <property type="protein sequence ID" value="QWG09154.1"/>
    <property type="molecule type" value="Genomic_DNA"/>
</dbReference>
<evidence type="ECO:0000256" key="7">
    <source>
        <dbReference type="RuleBase" id="RU003835"/>
    </source>
</evidence>
<dbReference type="Proteomes" id="UP000682802">
    <property type="component" value="Chromosome 1"/>
</dbReference>
<comment type="subcellular location">
    <subcellularLocation>
        <location evidence="6">Cytoplasm</location>
    </subcellularLocation>
</comment>
<protein>
    <recommendedName>
        <fullName evidence="6">Acetate kinase</fullName>
        <ecNumber evidence="6">2.7.2.1</ecNumber>
    </recommendedName>
    <alternativeName>
        <fullName evidence="6">Acetokinase</fullName>
    </alternativeName>
</protein>
<feature type="binding site" evidence="6">
    <location>
        <position position="8"/>
    </location>
    <ligand>
        <name>Mg(2+)</name>
        <dbReference type="ChEBI" id="CHEBI:18420"/>
    </ligand>
</feature>
<dbReference type="PANTHER" id="PTHR21060:SF15">
    <property type="entry name" value="ACETATE KINASE-RELATED"/>
    <property type="match status" value="1"/>
</dbReference>
<dbReference type="PRINTS" id="PR00471">
    <property type="entry name" value="ACETATEKNASE"/>
</dbReference>
<feature type="site" description="Transition state stabilizer" evidence="6">
    <location>
        <position position="241"/>
    </location>
</feature>
<dbReference type="InterPro" id="IPR043129">
    <property type="entry name" value="ATPase_NBD"/>
</dbReference>
<evidence type="ECO:0000256" key="1">
    <source>
        <dbReference type="ARBA" id="ARBA00008748"/>
    </source>
</evidence>
<gene>
    <name evidence="6" type="primary">ackA</name>
    <name evidence="8" type="ORF">KM029_04770</name>
</gene>
<feature type="site" description="Transition state stabilizer" evidence="6">
    <location>
        <position position="181"/>
    </location>
</feature>
<reference evidence="8 9" key="1">
    <citation type="submission" date="2021-05" db="EMBL/GenBank/DDBJ databases">
        <title>Comparative genomic studies on the polysaccharide-degrading batcterial strains of the Flammeovirga genus.</title>
        <authorList>
            <person name="Zewei F."/>
            <person name="Zheng Z."/>
            <person name="Yu L."/>
            <person name="Ruyue G."/>
            <person name="Yanhong M."/>
            <person name="Yuanyuan C."/>
            <person name="Jingyan G."/>
            <person name="Wenjun H."/>
        </authorList>
    </citation>
    <scope>NUCLEOTIDE SEQUENCE [LARGE SCALE GENOMIC DNA]</scope>
    <source>
        <strain evidence="8 9">YS10</strain>
    </source>
</reference>
<sequence>MVKILILNSGSSSIKFQLIDMPSEKVIGKGLVEKIGLSDASITVKNSKDQKEVIRLNIPNHSKGIEFLLSIITDEKLDILQSLDDLSAVGHRIVHGGQSFSKSVLVNDDVMHGIESCVELAPLHNPANIKGIQAIEAAIPNIPQVAVFDTAFHHTIPENRAVYALPIEYYKKYGLRKYGFHGTSHQYVTLRAKEIYGDDRTSKIITCHLGNGSSLAAILDGKSVETSMGFSPTDGLMMGTRCGAIDPSTIPFIADHEHLEISDLSDLINKKSGLLGISGVSSDYRDVSEAAKKGNKDAELALSMFHYDVKKYIGTYMASLGGVDSIIFTGGIGENAKVARKAICSGLEVFGIEIDDTKNDAVMGIEADISTDSSKVRICVIPTDEEVMIARDTFNIVTDAKK</sequence>
<feature type="binding site" evidence="6">
    <location>
        <position position="92"/>
    </location>
    <ligand>
        <name>substrate</name>
    </ligand>
</feature>
<evidence type="ECO:0000256" key="5">
    <source>
        <dbReference type="ARBA" id="ARBA00022840"/>
    </source>
</evidence>
<feature type="active site" description="Proton donor/acceptor" evidence="6">
    <location>
        <position position="149"/>
    </location>
</feature>
<dbReference type="GO" id="GO:0008776">
    <property type="term" value="F:acetate kinase activity"/>
    <property type="evidence" value="ECO:0007669"/>
    <property type="project" value="UniProtKB-EC"/>
</dbReference>
<keyword evidence="6" id="KW-0479">Metal-binding</keyword>
<keyword evidence="2 6" id="KW-0808">Transferase</keyword>
<keyword evidence="4 6" id="KW-0418">Kinase</keyword>
<comment type="catalytic activity">
    <reaction evidence="6">
        <text>acetate + ATP = acetyl phosphate + ADP</text>
        <dbReference type="Rhea" id="RHEA:11352"/>
        <dbReference type="ChEBI" id="CHEBI:22191"/>
        <dbReference type="ChEBI" id="CHEBI:30089"/>
        <dbReference type="ChEBI" id="CHEBI:30616"/>
        <dbReference type="ChEBI" id="CHEBI:456216"/>
        <dbReference type="EC" id="2.7.2.1"/>
    </reaction>
</comment>
<proteinExistence type="inferred from homology"/>
<dbReference type="InterPro" id="IPR000890">
    <property type="entry name" value="Aliphatic_acid_kin_short-chain"/>
</dbReference>
<feature type="binding site" evidence="6">
    <location>
        <position position="385"/>
    </location>
    <ligand>
        <name>Mg(2+)</name>
        <dbReference type="ChEBI" id="CHEBI:18420"/>
    </ligand>
</feature>
<feature type="binding site" evidence="6">
    <location>
        <begin position="331"/>
        <end position="335"/>
    </location>
    <ligand>
        <name>ATP</name>
        <dbReference type="ChEBI" id="CHEBI:30616"/>
    </ligand>
</feature>
<dbReference type="HAMAP" id="MF_00020">
    <property type="entry name" value="Acetate_kinase"/>
    <property type="match status" value="1"/>
</dbReference>
<keyword evidence="9" id="KW-1185">Reference proteome</keyword>
<accession>A0ABX8H0E6</accession>
<evidence type="ECO:0000256" key="3">
    <source>
        <dbReference type="ARBA" id="ARBA00022741"/>
    </source>
</evidence>
<dbReference type="Gene3D" id="3.30.420.40">
    <property type="match status" value="2"/>
</dbReference>
<dbReference type="CDD" id="cd24010">
    <property type="entry name" value="ASKHA_NBD_AcK_PK"/>
    <property type="match status" value="1"/>
</dbReference>
<comment type="similarity">
    <text evidence="1 6 7">Belongs to the acetokinase family.</text>
</comment>
<evidence type="ECO:0000313" key="8">
    <source>
        <dbReference type="EMBL" id="QWG09154.1"/>
    </source>
</evidence>
<keyword evidence="6" id="KW-0963">Cytoplasm</keyword>
<dbReference type="PIRSF" id="PIRSF000722">
    <property type="entry name" value="Acetate_prop_kin"/>
    <property type="match status" value="1"/>
</dbReference>
<name>A0ABX8H0E6_9BACT</name>
<organism evidence="8 9">
    <name type="scientific">Flammeovirga kamogawensis</name>
    <dbReference type="NCBI Taxonomy" id="373891"/>
    <lineage>
        <taxon>Bacteria</taxon>
        <taxon>Pseudomonadati</taxon>
        <taxon>Bacteroidota</taxon>
        <taxon>Cytophagia</taxon>
        <taxon>Cytophagales</taxon>
        <taxon>Flammeovirgaceae</taxon>
        <taxon>Flammeovirga</taxon>
    </lineage>
</organism>
<keyword evidence="3 6" id="KW-0547">Nucleotide-binding</keyword>
<dbReference type="PROSITE" id="PS01075">
    <property type="entry name" value="ACETATE_KINASE_1"/>
    <property type="match status" value="1"/>
</dbReference>
<dbReference type="InterPro" id="IPR023865">
    <property type="entry name" value="Aliphatic_acid_kinase_CS"/>
</dbReference>
<dbReference type="EC" id="2.7.2.1" evidence="6"/>
<feature type="binding site" evidence="6">
    <location>
        <position position="15"/>
    </location>
    <ligand>
        <name>ATP</name>
        <dbReference type="ChEBI" id="CHEBI:30616"/>
    </ligand>
</feature>
<evidence type="ECO:0000256" key="2">
    <source>
        <dbReference type="ARBA" id="ARBA00022679"/>
    </source>
</evidence>
<dbReference type="PROSITE" id="PS01076">
    <property type="entry name" value="ACETATE_KINASE_2"/>
    <property type="match status" value="1"/>
</dbReference>
<dbReference type="PANTHER" id="PTHR21060">
    <property type="entry name" value="ACETATE KINASE"/>
    <property type="match status" value="1"/>
</dbReference>
<evidence type="ECO:0000256" key="6">
    <source>
        <dbReference type="HAMAP-Rule" id="MF_00020"/>
    </source>
</evidence>
<dbReference type="Pfam" id="PF00871">
    <property type="entry name" value="Acetate_kinase"/>
    <property type="match status" value="1"/>
</dbReference>
<comment type="cofactor">
    <cofactor evidence="6">
        <name>Mg(2+)</name>
        <dbReference type="ChEBI" id="CHEBI:18420"/>
    </cofactor>
    <cofactor evidence="6">
        <name>Mn(2+)</name>
        <dbReference type="ChEBI" id="CHEBI:29035"/>
    </cofactor>
    <text evidence="6">Mg(2+). Can also accept Mn(2+).</text>
</comment>
<comment type="subunit">
    <text evidence="6">Homodimer.</text>
</comment>